<feature type="region of interest" description="Disordered" evidence="8">
    <location>
        <begin position="1"/>
        <end position="20"/>
    </location>
</feature>
<dbReference type="SUPFAM" id="SSF55874">
    <property type="entry name" value="ATPase domain of HSP90 chaperone/DNA topoisomerase II/histidine kinase"/>
    <property type="match status" value="1"/>
</dbReference>
<dbReference type="OrthoDB" id="9764438at2"/>
<dbReference type="NCBIfam" id="NF041832">
    <property type="entry name" value="near_NosP_CTERM"/>
    <property type="match status" value="1"/>
</dbReference>
<reference evidence="14" key="1">
    <citation type="submission" date="2016-10" db="EMBL/GenBank/DDBJ databases">
        <authorList>
            <person name="Varghese N."/>
            <person name="Submissions S."/>
        </authorList>
    </citation>
    <scope>NUCLEOTIDE SEQUENCE [LARGE SCALE GENOMIC DNA]</scope>
    <source>
        <strain evidence="14">CGMCC 1.9167</strain>
    </source>
</reference>
<evidence type="ECO:0000259" key="11">
    <source>
        <dbReference type="PROSITE" id="PS50112"/>
    </source>
</evidence>
<evidence type="ECO:0000256" key="4">
    <source>
        <dbReference type="ARBA" id="ARBA00022679"/>
    </source>
</evidence>
<organism evidence="13 14">
    <name type="scientific">Marinobacter daqiaonensis</name>
    <dbReference type="NCBI Taxonomy" id="650891"/>
    <lineage>
        <taxon>Bacteria</taxon>
        <taxon>Pseudomonadati</taxon>
        <taxon>Pseudomonadota</taxon>
        <taxon>Gammaproteobacteria</taxon>
        <taxon>Pseudomonadales</taxon>
        <taxon>Marinobacteraceae</taxon>
        <taxon>Marinobacter</taxon>
    </lineage>
</organism>
<dbReference type="Pfam" id="PF00072">
    <property type="entry name" value="Response_reg"/>
    <property type="match status" value="1"/>
</dbReference>
<dbReference type="InterPro" id="IPR036097">
    <property type="entry name" value="HisK_dim/P_sf"/>
</dbReference>
<dbReference type="CDD" id="cd00156">
    <property type="entry name" value="REC"/>
    <property type="match status" value="1"/>
</dbReference>
<comment type="catalytic activity">
    <reaction evidence="1">
        <text>ATP + protein L-histidine = ADP + protein N-phospho-L-histidine.</text>
        <dbReference type="EC" id="2.7.13.3"/>
    </reaction>
</comment>
<sequence>MKKRSEAPTSDESSDRYDVGDLLGLGSHSVRKNYYPALQERLEELERERNRYKWLFENALHGIFQGNLNGGFLAVNPALARICGYPSPQALIGCVVRLREQFFWDANEFEELRDELLDKGHINVRETRLRRADGRPVHVAITLLRRPDLGAEVVEAFVADITERHMARVRLEQLNTDLERRVEERTEALQNANVGLRYQIEEREKVERELVVAIKAAEEANRSKDKYLAAASHDLLQPLNAARLLVSTLQASKLPNYENRLIERVHRALEGAEDLLADLLDISKLDQQAMQPDLARVDVENLMAGLLEEFEPVARSASLEFRSHLVPATLLTDPRMLTRIMRNLLSNAFRYTHSGSVLLAMRRRTDYLRLEVWDTGIGIAEDKLEEIFAEFHQLMSPESGGRTGVGLGLAIVERMAGMLGCRVEVKSRPGRGSRFALDLPLAAIEPIRQQLPIDSVQNGTHGSLEGCRVMVIDNEPDIRESMTALLSRWGCIVQTAGSQAEALFSCQAEGPPQAILADYHLDDNFTGREAIHALRRSLRADIPAAILTADRSDAVSRMLKNEGLPVLNKPIKPNRLRALISSLVTTGARLRAGA</sequence>
<dbReference type="PROSITE" id="PS50110">
    <property type="entry name" value="RESPONSE_REGULATORY"/>
    <property type="match status" value="1"/>
</dbReference>
<dbReference type="Pfam" id="PF02518">
    <property type="entry name" value="HATPase_c"/>
    <property type="match status" value="1"/>
</dbReference>
<dbReference type="Gene3D" id="3.30.450.20">
    <property type="entry name" value="PAS domain"/>
    <property type="match status" value="1"/>
</dbReference>
<dbReference type="AlphaFoldDB" id="A0A1I6HYD7"/>
<evidence type="ECO:0000256" key="5">
    <source>
        <dbReference type="ARBA" id="ARBA00022777"/>
    </source>
</evidence>
<dbReference type="PROSITE" id="PS50113">
    <property type="entry name" value="PAC"/>
    <property type="match status" value="1"/>
</dbReference>
<proteinExistence type="predicted"/>
<dbReference type="Proteomes" id="UP000198644">
    <property type="component" value="Unassembled WGS sequence"/>
</dbReference>
<keyword evidence="3 6" id="KW-0597">Phosphoprotein</keyword>
<dbReference type="InterPro" id="IPR000700">
    <property type="entry name" value="PAS-assoc_C"/>
</dbReference>
<keyword evidence="5" id="KW-0418">Kinase</keyword>
<evidence type="ECO:0000256" key="3">
    <source>
        <dbReference type="ARBA" id="ARBA00022553"/>
    </source>
</evidence>
<dbReference type="InterPro" id="IPR003594">
    <property type="entry name" value="HATPase_dom"/>
</dbReference>
<dbReference type="SUPFAM" id="SSF55785">
    <property type="entry name" value="PYP-like sensor domain (PAS domain)"/>
    <property type="match status" value="1"/>
</dbReference>
<feature type="domain" description="Histidine kinase" evidence="9">
    <location>
        <begin position="230"/>
        <end position="443"/>
    </location>
</feature>
<dbReference type="InterPro" id="IPR011006">
    <property type="entry name" value="CheY-like_superfamily"/>
</dbReference>
<dbReference type="SMART" id="SM00388">
    <property type="entry name" value="HisKA"/>
    <property type="match status" value="1"/>
</dbReference>
<evidence type="ECO:0000256" key="7">
    <source>
        <dbReference type="SAM" id="Coils"/>
    </source>
</evidence>
<dbReference type="PROSITE" id="PS50112">
    <property type="entry name" value="PAS"/>
    <property type="match status" value="1"/>
</dbReference>
<evidence type="ECO:0000259" key="9">
    <source>
        <dbReference type="PROSITE" id="PS50109"/>
    </source>
</evidence>
<dbReference type="GO" id="GO:0009927">
    <property type="term" value="F:histidine phosphotransfer kinase activity"/>
    <property type="evidence" value="ECO:0007669"/>
    <property type="project" value="TreeGrafter"/>
</dbReference>
<dbReference type="RefSeq" id="WP_092010695.1">
    <property type="nucleotide sequence ID" value="NZ_FOYW01000001.1"/>
</dbReference>
<feature type="domain" description="PAS" evidence="11">
    <location>
        <begin position="48"/>
        <end position="91"/>
    </location>
</feature>
<dbReference type="InterPro" id="IPR005467">
    <property type="entry name" value="His_kinase_dom"/>
</dbReference>
<dbReference type="SUPFAM" id="SSF52172">
    <property type="entry name" value="CheY-like"/>
    <property type="match status" value="1"/>
</dbReference>
<dbReference type="PRINTS" id="PR00344">
    <property type="entry name" value="BCTRLSENSOR"/>
</dbReference>
<dbReference type="GO" id="GO:0000155">
    <property type="term" value="F:phosphorelay sensor kinase activity"/>
    <property type="evidence" value="ECO:0007669"/>
    <property type="project" value="InterPro"/>
</dbReference>
<dbReference type="Pfam" id="PF13188">
    <property type="entry name" value="PAS_8"/>
    <property type="match status" value="1"/>
</dbReference>
<dbReference type="PANTHER" id="PTHR43047:SF9">
    <property type="entry name" value="HISTIDINE KINASE"/>
    <property type="match status" value="1"/>
</dbReference>
<dbReference type="PROSITE" id="PS50109">
    <property type="entry name" value="HIS_KIN"/>
    <property type="match status" value="1"/>
</dbReference>
<dbReference type="PANTHER" id="PTHR43047">
    <property type="entry name" value="TWO-COMPONENT HISTIDINE PROTEIN KINASE"/>
    <property type="match status" value="1"/>
</dbReference>
<dbReference type="InterPro" id="IPR001789">
    <property type="entry name" value="Sig_transdc_resp-reg_receiver"/>
</dbReference>
<dbReference type="FunFam" id="1.10.287.130:FF:000081">
    <property type="entry name" value="Hybrid sensor histidine kinase/response regulator"/>
    <property type="match status" value="1"/>
</dbReference>
<dbReference type="Gene3D" id="3.30.565.10">
    <property type="entry name" value="Histidine kinase-like ATPase, C-terminal domain"/>
    <property type="match status" value="1"/>
</dbReference>
<evidence type="ECO:0000256" key="1">
    <source>
        <dbReference type="ARBA" id="ARBA00000085"/>
    </source>
</evidence>
<dbReference type="SUPFAM" id="SSF47384">
    <property type="entry name" value="Homodimeric domain of signal transducing histidine kinase"/>
    <property type="match status" value="1"/>
</dbReference>
<dbReference type="InterPro" id="IPR036890">
    <property type="entry name" value="HATPase_C_sf"/>
</dbReference>
<feature type="modified residue" description="4-aspartylphosphate" evidence="6">
    <location>
        <position position="518"/>
    </location>
</feature>
<dbReference type="FunFam" id="3.30.565.10:FF:000049">
    <property type="entry name" value="Two-component sensor histidine kinase"/>
    <property type="match status" value="1"/>
</dbReference>
<name>A0A1I6HYD7_9GAMM</name>
<feature type="domain" description="Response regulatory" evidence="10">
    <location>
        <begin position="468"/>
        <end position="584"/>
    </location>
</feature>
<evidence type="ECO:0000313" key="13">
    <source>
        <dbReference type="EMBL" id="SFR59414.1"/>
    </source>
</evidence>
<evidence type="ECO:0000256" key="8">
    <source>
        <dbReference type="SAM" id="MobiDB-lite"/>
    </source>
</evidence>
<feature type="coiled-coil region" evidence="7">
    <location>
        <begin position="168"/>
        <end position="223"/>
    </location>
</feature>
<dbReference type="InterPro" id="IPR003661">
    <property type="entry name" value="HisK_dim/P_dom"/>
</dbReference>
<evidence type="ECO:0000259" key="12">
    <source>
        <dbReference type="PROSITE" id="PS50113"/>
    </source>
</evidence>
<dbReference type="Gene3D" id="1.10.287.130">
    <property type="match status" value="1"/>
</dbReference>
<dbReference type="Pfam" id="PF00512">
    <property type="entry name" value="HisKA"/>
    <property type="match status" value="1"/>
</dbReference>
<dbReference type="EMBL" id="FOYW01000001">
    <property type="protein sequence ID" value="SFR59414.1"/>
    <property type="molecule type" value="Genomic_DNA"/>
</dbReference>
<dbReference type="CDD" id="cd00130">
    <property type="entry name" value="PAS"/>
    <property type="match status" value="1"/>
</dbReference>
<protein>
    <recommendedName>
        <fullName evidence="2">histidine kinase</fullName>
        <ecNumber evidence="2">2.7.13.3</ecNumber>
    </recommendedName>
</protein>
<dbReference type="SMART" id="SM00448">
    <property type="entry name" value="REC"/>
    <property type="match status" value="1"/>
</dbReference>
<dbReference type="InterPro" id="IPR000014">
    <property type="entry name" value="PAS"/>
</dbReference>
<evidence type="ECO:0000313" key="14">
    <source>
        <dbReference type="Proteomes" id="UP000198644"/>
    </source>
</evidence>
<dbReference type="EC" id="2.7.13.3" evidence="2"/>
<keyword evidence="4" id="KW-0808">Transferase</keyword>
<dbReference type="CDD" id="cd00082">
    <property type="entry name" value="HisKA"/>
    <property type="match status" value="1"/>
</dbReference>
<evidence type="ECO:0000256" key="6">
    <source>
        <dbReference type="PROSITE-ProRule" id="PRU00169"/>
    </source>
</evidence>
<dbReference type="InterPro" id="IPR035965">
    <property type="entry name" value="PAS-like_dom_sf"/>
</dbReference>
<dbReference type="NCBIfam" id="TIGR00229">
    <property type="entry name" value="sensory_box"/>
    <property type="match status" value="1"/>
</dbReference>
<evidence type="ECO:0000259" key="10">
    <source>
        <dbReference type="PROSITE" id="PS50110"/>
    </source>
</evidence>
<evidence type="ECO:0000256" key="2">
    <source>
        <dbReference type="ARBA" id="ARBA00012438"/>
    </source>
</evidence>
<dbReference type="InterPro" id="IPR004358">
    <property type="entry name" value="Sig_transdc_His_kin-like_C"/>
</dbReference>
<keyword evidence="14" id="KW-1185">Reference proteome</keyword>
<feature type="domain" description="PAC" evidence="12">
    <location>
        <begin position="123"/>
        <end position="173"/>
    </location>
</feature>
<dbReference type="Gene3D" id="3.40.50.2300">
    <property type="match status" value="1"/>
</dbReference>
<accession>A0A1I6HYD7</accession>
<dbReference type="GO" id="GO:0005886">
    <property type="term" value="C:plasma membrane"/>
    <property type="evidence" value="ECO:0007669"/>
    <property type="project" value="TreeGrafter"/>
</dbReference>
<keyword evidence="7" id="KW-0175">Coiled coil</keyword>
<dbReference type="SMART" id="SM00387">
    <property type="entry name" value="HATPase_c"/>
    <property type="match status" value="1"/>
</dbReference>
<gene>
    <name evidence="13" type="ORF">SAMN05216203_1654</name>
</gene>
<dbReference type="STRING" id="650891.SAMN05216203_1654"/>